<gene>
    <name evidence="2" type="ORF">PG986_006402</name>
</gene>
<keyword evidence="3" id="KW-1185">Reference proteome</keyword>
<reference evidence="2 3" key="1">
    <citation type="submission" date="2023-01" db="EMBL/GenBank/DDBJ databases">
        <title>Analysis of 21 Apiospora genomes using comparative genomics revels a genus with tremendous synthesis potential of carbohydrate active enzymes and secondary metabolites.</title>
        <authorList>
            <person name="Sorensen T."/>
        </authorList>
    </citation>
    <scope>NUCLEOTIDE SEQUENCE [LARGE SCALE GENOMIC DNA]</scope>
    <source>
        <strain evidence="2 3">CBS 24483</strain>
    </source>
</reference>
<accession>A0ABR1QKC7</accession>
<comment type="caution">
    <text evidence="2">The sequence shown here is derived from an EMBL/GenBank/DDBJ whole genome shotgun (WGS) entry which is preliminary data.</text>
</comment>
<feature type="region of interest" description="Disordered" evidence="1">
    <location>
        <begin position="60"/>
        <end position="129"/>
    </location>
</feature>
<protein>
    <submittedName>
        <fullName evidence="2">Uncharacterized protein</fullName>
    </submittedName>
</protein>
<dbReference type="EMBL" id="JAQQWE010000004">
    <property type="protein sequence ID" value="KAK7957180.1"/>
    <property type="molecule type" value="Genomic_DNA"/>
</dbReference>
<dbReference type="RefSeq" id="XP_066702486.1">
    <property type="nucleotide sequence ID" value="XM_066842624.1"/>
</dbReference>
<organism evidence="2 3">
    <name type="scientific">Apiospora aurea</name>
    <dbReference type="NCBI Taxonomy" id="335848"/>
    <lineage>
        <taxon>Eukaryota</taxon>
        <taxon>Fungi</taxon>
        <taxon>Dikarya</taxon>
        <taxon>Ascomycota</taxon>
        <taxon>Pezizomycotina</taxon>
        <taxon>Sordariomycetes</taxon>
        <taxon>Xylariomycetidae</taxon>
        <taxon>Amphisphaeriales</taxon>
        <taxon>Apiosporaceae</taxon>
        <taxon>Apiospora</taxon>
    </lineage>
</organism>
<dbReference type="Proteomes" id="UP001391051">
    <property type="component" value="Unassembled WGS sequence"/>
</dbReference>
<evidence type="ECO:0000313" key="3">
    <source>
        <dbReference type="Proteomes" id="UP001391051"/>
    </source>
</evidence>
<dbReference type="GeneID" id="92075686"/>
<feature type="compositionally biased region" description="Basic and acidic residues" evidence="1">
    <location>
        <begin position="86"/>
        <end position="95"/>
    </location>
</feature>
<proteinExistence type="predicted"/>
<feature type="compositionally biased region" description="Polar residues" evidence="1">
    <location>
        <begin position="119"/>
        <end position="129"/>
    </location>
</feature>
<feature type="compositionally biased region" description="Basic and acidic residues" evidence="1">
    <location>
        <begin position="108"/>
        <end position="118"/>
    </location>
</feature>
<name>A0ABR1QKC7_9PEZI</name>
<sequence length="129" mass="13842">MQTGPKPLYQVSAETEGATIEDGRVGAMEEQVKQPHITNLLTPPEAEELRAGAVSMLSLVQRTTGPISPKETPREPLHSDGSGLSDVRDGREESQRVGTDAADSSMAQKRDTPEHHDNTNTAPANSRAD</sequence>
<evidence type="ECO:0000313" key="2">
    <source>
        <dbReference type="EMBL" id="KAK7957180.1"/>
    </source>
</evidence>
<evidence type="ECO:0000256" key="1">
    <source>
        <dbReference type="SAM" id="MobiDB-lite"/>
    </source>
</evidence>